<dbReference type="AlphaFoldDB" id="A0A381ZAJ9"/>
<organism evidence="1">
    <name type="scientific">marine metagenome</name>
    <dbReference type="NCBI Taxonomy" id="408172"/>
    <lineage>
        <taxon>unclassified sequences</taxon>
        <taxon>metagenomes</taxon>
        <taxon>ecological metagenomes</taxon>
    </lineage>
</organism>
<dbReference type="EMBL" id="UINC01020586">
    <property type="protein sequence ID" value="SVA86306.1"/>
    <property type="molecule type" value="Genomic_DNA"/>
</dbReference>
<feature type="non-terminal residue" evidence="1">
    <location>
        <position position="83"/>
    </location>
</feature>
<protein>
    <submittedName>
        <fullName evidence="1">Uncharacterized protein</fullName>
    </submittedName>
</protein>
<gene>
    <name evidence="1" type="ORF">METZ01_LOCUS139160</name>
</gene>
<reference evidence="1" key="1">
    <citation type="submission" date="2018-05" db="EMBL/GenBank/DDBJ databases">
        <authorList>
            <person name="Lanie J.A."/>
            <person name="Ng W.-L."/>
            <person name="Kazmierczak K.M."/>
            <person name="Andrzejewski T.M."/>
            <person name="Davidsen T.M."/>
            <person name="Wayne K.J."/>
            <person name="Tettelin H."/>
            <person name="Glass J.I."/>
            <person name="Rusch D."/>
            <person name="Podicherti R."/>
            <person name="Tsui H.-C.T."/>
            <person name="Winkler M.E."/>
        </authorList>
    </citation>
    <scope>NUCLEOTIDE SEQUENCE</scope>
</reference>
<name>A0A381ZAJ9_9ZZZZ</name>
<proteinExistence type="predicted"/>
<evidence type="ECO:0000313" key="1">
    <source>
        <dbReference type="EMBL" id="SVA86306.1"/>
    </source>
</evidence>
<accession>A0A381ZAJ9</accession>
<sequence length="83" mass="9707">MAVVGHSTRLDDRSMGWLRYLYRKATTADDWDRGGRPHPHWDNTTGPPMLSWHRFDLIDSSYAVALMSDRTPAWREVYSEILN</sequence>